<dbReference type="InterPro" id="IPR014942">
    <property type="entry name" value="AbiEii"/>
</dbReference>
<dbReference type="GO" id="GO:0016740">
    <property type="term" value="F:transferase activity"/>
    <property type="evidence" value="ECO:0007669"/>
    <property type="project" value="UniProtKB-KW"/>
</dbReference>
<keyword evidence="1" id="KW-0808">Transferase</keyword>
<proteinExistence type="predicted"/>
<organism evidence="1 2">
    <name type="scientific">Gemmiger formicilis</name>
    <dbReference type="NCBI Taxonomy" id="745368"/>
    <lineage>
        <taxon>Bacteria</taxon>
        <taxon>Bacillati</taxon>
        <taxon>Bacillota</taxon>
        <taxon>Clostridia</taxon>
        <taxon>Eubacteriales</taxon>
        <taxon>Gemmiger</taxon>
    </lineage>
</organism>
<evidence type="ECO:0000313" key="2">
    <source>
        <dbReference type="Proteomes" id="UP000190286"/>
    </source>
</evidence>
<dbReference type="GeneID" id="93339305"/>
<dbReference type="OrthoDB" id="9808443at2"/>
<dbReference type="AlphaFoldDB" id="A0A1T4YCG6"/>
<accession>A0A1T4YCG6</accession>
<sequence length="293" mass="33835">MIKTSRQLKDKIKNLTHGDSLKSQTLLRTYMMERFLERLAVSQYNSHFVLKGGMLVSSMVGIHQRATMDIDATVVALPLTLEDATRTIQEIVNIDLQDGVVFSITNAESIMEEHDYPGLRFTLIGTLDVLRQKVKIDISTGDAITPRAIEYRYPLMFEDRSLQIMSYNLETLLAEKLETIMYRGTSNTRMRGFYDIYMLTGKPSIAINDATLYRAFLATSNTRRTTGFIPQFAAILESVESNGEIQKIWNKFCKDNDYVLEHDWHKIMASVKIMENRLEQQRERAKRSRTLER</sequence>
<dbReference type="STRING" id="745368.SAMN02745178_02900"/>
<dbReference type="EMBL" id="FUYF01000069">
    <property type="protein sequence ID" value="SKA98955.1"/>
    <property type="molecule type" value="Genomic_DNA"/>
</dbReference>
<keyword evidence="2" id="KW-1185">Reference proteome</keyword>
<dbReference type="Pfam" id="PF08843">
    <property type="entry name" value="AbiEii"/>
    <property type="match status" value="1"/>
</dbReference>
<protein>
    <submittedName>
        <fullName evidence="1">Nucleotidyl transferase AbiEii toxin, Type IV TA system</fullName>
    </submittedName>
</protein>
<reference evidence="1 2" key="1">
    <citation type="submission" date="2017-02" db="EMBL/GenBank/DDBJ databases">
        <authorList>
            <person name="Peterson S.W."/>
        </authorList>
    </citation>
    <scope>NUCLEOTIDE SEQUENCE [LARGE SCALE GENOMIC DNA]</scope>
    <source>
        <strain evidence="1 2">ATCC 27749</strain>
    </source>
</reference>
<name>A0A1T4YCG6_9FIRM</name>
<dbReference type="RefSeq" id="WP_078785661.1">
    <property type="nucleotide sequence ID" value="NZ_FUYF01000069.1"/>
</dbReference>
<gene>
    <name evidence="1" type="ORF">SAMN02745178_02900</name>
</gene>
<evidence type="ECO:0000313" key="1">
    <source>
        <dbReference type="EMBL" id="SKA98955.1"/>
    </source>
</evidence>
<dbReference type="Proteomes" id="UP000190286">
    <property type="component" value="Unassembled WGS sequence"/>
</dbReference>